<sequence>MAFIVHSLSRALRPSNLAATCSNMLEHKYSTAAASLPRRNWRTALYAAPQPLSPAEQAPSVGATEEEDDEPTKRHSENFPPVRDPTPENWA</sequence>
<protein>
    <submittedName>
        <fullName evidence="2">Uncharacterized protein</fullName>
    </submittedName>
</protein>
<keyword evidence="3" id="KW-1185">Reference proteome</keyword>
<proteinExistence type="predicted"/>
<dbReference type="EMBL" id="SFCI01002587">
    <property type="protein sequence ID" value="TFY73740.1"/>
    <property type="molecule type" value="Genomic_DNA"/>
</dbReference>
<feature type="non-terminal residue" evidence="2">
    <location>
        <position position="91"/>
    </location>
</feature>
<accession>A0A4Y9ZHS8</accession>
<comment type="caution">
    <text evidence="2">The sequence shown here is derived from an EMBL/GenBank/DDBJ whole genome shotgun (WGS) entry which is preliminary data.</text>
</comment>
<dbReference type="Proteomes" id="UP000298061">
    <property type="component" value="Unassembled WGS sequence"/>
</dbReference>
<feature type="region of interest" description="Disordered" evidence="1">
    <location>
        <begin position="45"/>
        <end position="91"/>
    </location>
</feature>
<dbReference type="AlphaFoldDB" id="A0A4Y9ZHS8"/>
<gene>
    <name evidence="2" type="ORF">EWM64_g10271</name>
</gene>
<organism evidence="2 3">
    <name type="scientific">Hericium alpestre</name>
    <dbReference type="NCBI Taxonomy" id="135208"/>
    <lineage>
        <taxon>Eukaryota</taxon>
        <taxon>Fungi</taxon>
        <taxon>Dikarya</taxon>
        <taxon>Basidiomycota</taxon>
        <taxon>Agaricomycotina</taxon>
        <taxon>Agaricomycetes</taxon>
        <taxon>Russulales</taxon>
        <taxon>Hericiaceae</taxon>
        <taxon>Hericium</taxon>
    </lineage>
</organism>
<evidence type="ECO:0000313" key="3">
    <source>
        <dbReference type="Proteomes" id="UP000298061"/>
    </source>
</evidence>
<evidence type="ECO:0000313" key="2">
    <source>
        <dbReference type="EMBL" id="TFY73740.1"/>
    </source>
</evidence>
<evidence type="ECO:0000256" key="1">
    <source>
        <dbReference type="SAM" id="MobiDB-lite"/>
    </source>
</evidence>
<reference evidence="2 3" key="1">
    <citation type="submission" date="2019-02" db="EMBL/GenBank/DDBJ databases">
        <title>Genome sequencing of the rare red list fungi Hericium alpestre (H. flagellum).</title>
        <authorList>
            <person name="Buettner E."/>
            <person name="Kellner H."/>
        </authorList>
    </citation>
    <scope>NUCLEOTIDE SEQUENCE [LARGE SCALE GENOMIC DNA]</scope>
    <source>
        <strain evidence="2 3">DSM 108284</strain>
    </source>
</reference>
<name>A0A4Y9ZHS8_9AGAM</name>